<evidence type="ECO:0000313" key="1">
    <source>
        <dbReference type="EMBL" id="KAL3960347.1"/>
    </source>
</evidence>
<evidence type="ECO:0000313" key="2">
    <source>
        <dbReference type="Proteomes" id="UP001638806"/>
    </source>
</evidence>
<name>A0ACC4DWQ0_PURLI</name>
<proteinExistence type="predicted"/>
<accession>A0ACC4DWQ0</accession>
<protein>
    <submittedName>
        <fullName evidence="1">Uncharacterized protein</fullName>
    </submittedName>
</protein>
<keyword evidence="2" id="KW-1185">Reference proteome</keyword>
<dbReference type="EMBL" id="JBGNUJ010000004">
    <property type="protein sequence ID" value="KAL3960347.1"/>
    <property type="molecule type" value="Genomic_DNA"/>
</dbReference>
<reference evidence="1" key="1">
    <citation type="submission" date="2024-12" db="EMBL/GenBank/DDBJ databases">
        <title>Comparative genomics and development of molecular markers within Purpureocillium lilacinum and among Purpureocillium species.</title>
        <authorList>
            <person name="Yeh Z.-Y."/>
            <person name="Ni N.-T."/>
            <person name="Lo P.-H."/>
            <person name="Mushyakhwo K."/>
            <person name="Lin C.-F."/>
            <person name="Nai Y.-S."/>
        </authorList>
    </citation>
    <scope>NUCLEOTIDE SEQUENCE</scope>
    <source>
        <strain evidence="1">NCHU-NPUST-175</strain>
    </source>
</reference>
<comment type="caution">
    <text evidence="1">The sequence shown here is derived from an EMBL/GenBank/DDBJ whole genome shotgun (WGS) entry which is preliminary data.</text>
</comment>
<gene>
    <name evidence="1" type="ORF">ACCO45_005464</name>
</gene>
<dbReference type="Proteomes" id="UP001638806">
    <property type="component" value="Unassembled WGS sequence"/>
</dbReference>
<organism evidence="1 2">
    <name type="scientific">Purpureocillium lilacinum</name>
    <name type="common">Paecilomyces lilacinus</name>
    <dbReference type="NCBI Taxonomy" id="33203"/>
    <lineage>
        <taxon>Eukaryota</taxon>
        <taxon>Fungi</taxon>
        <taxon>Dikarya</taxon>
        <taxon>Ascomycota</taxon>
        <taxon>Pezizomycotina</taxon>
        <taxon>Sordariomycetes</taxon>
        <taxon>Hypocreomycetidae</taxon>
        <taxon>Hypocreales</taxon>
        <taxon>Ophiocordycipitaceae</taxon>
        <taxon>Purpureocillium</taxon>
    </lineage>
</organism>
<sequence length="71" mass="7668">MPGIMHPGAYTALDAARAAQRGAWITAWPADEPFSLPPLEPARRCLRPTMKLGRRGVIPFGVGSGSHRTDE</sequence>